<comment type="caution">
    <text evidence="2">The sequence shown here is derived from an EMBL/GenBank/DDBJ whole genome shotgun (WGS) entry which is preliminary data.</text>
</comment>
<name>A0A4R5U586_9GAMM</name>
<protein>
    <submittedName>
        <fullName evidence="2">DUF481 domain-containing protein</fullName>
    </submittedName>
</protein>
<evidence type="ECO:0000313" key="2">
    <source>
        <dbReference type="EMBL" id="TDK28829.1"/>
    </source>
</evidence>
<organism evidence="2 3">
    <name type="scientific">Luteimonas terrae</name>
    <dbReference type="NCBI Taxonomy" id="1530191"/>
    <lineage>
        <taxon>Bacteria</taxon>
        <taxon>Pseudomonadati</taxon>
        <taxon>Pseudomonadota</taxon>
        <taxon>Gammaproteobacteria</taxon>
        <taxon>Lysobacterales</taxon>
        <taxon>Lysobacteraceae</taxon>
        <taxon>Luteimonas</taxon>
    </lineage>
</organism>
<proteinExistence type="predicted"/>
<dbReference type="InterPro" id="IPR007433">
    <property type="entry name" value="DUF481"/>
</dbReference>
<sequence>MAEMLAGWWLAIAGLPIYTHPLPAAPEQPAIAAVAARQVPMRRPCYRLNCRDQEWTASANAAAGRQRIWAPKAPGVRPRTVSLPLVKLPDRRFVSLHSPFSSRESIHSSGNHVKWDTRYGLEAIRSPETSLKIEFGTGVRIEPYTDFGTAAMGPIATGQLQLWQELGKRATFTQQVQVETGRENTFVRQTMAFDYELFPQWTLRSDFELRHDTLGNGGRGSTDTEGSLKIRRTF</sequence>
<dbReference type="RefSeq" id="WP_133394808.1">
    <property type="nucleotide sequence ID" value="NZ_SMTG01000010.1"/>
</dbReference>
<dbReference type="Proteomes" id="UP000295543">
    <property type="component" value="Unassembled WGS sequence"/>
</dbReference>
<accession>A0A4R5U586</accession>
<dbReference type="OrthoDB" id="6057796at2"/>
<gene>
    <name evidence="2" type="ORF">E2F49_15920</name>
</gene>
<dbReference type="EMBL" id="SMTG01000010">
    <property type="protein sequence ID" value="TDK28829.1"/>
    <property type="molecule type" value="Genomic_DNA"/>
</dbReference>
<evidence type="ECO:0000313" key="3">
    <source>
        <dbReference type="Proteomes" id="UP000295543"/>
    </source>
</evidence>
<dbReference type="AlphaFoldDB" id="A0A4R5U586"/>
<evidence type="ECO:0000256" key="1">
    <source>
        <dbReference type="SAM" id="MobiDB-lite"/>
    </source>
</evidence>
<reference evidence="2 3" key="1">
    <citation type="submission" date="2019-03" db="EMBL/GenBank/DDBJ databases">
        <title>Luteimonas zhaokaii sp.nov., isolated from the rectal contents of Plateau pika in Yushu, Qinghai Province, China.</title>
        <authorList>
            <person name="Zhang G."/>
        </authorList>
    </citation>
    <scope>NUCLEOTIDE SEQUENCE [LARGE SCALE GENOMIC DNA]</scope>
    <source>
        <strain evidence="2 3">THG-MD21</strain>
    </source>
</reference>
<feature type="region of interest" description="Disordered" evidence="1">
    <location>
        <begin position="214"/>
        <end position="234"/>
    </location>
</feature>
<dbReference type="Pfam" id="PF04338">
    <property type="entry name" value="DUF481"/>
    <property type="match status" value="1"/>
</dbReference>
<keyword evidence="3" id="KW-1185">Reference proteome</keyword>